<keyword evidence="3" id="KW-1185">Reference proteome</keyword>
<keyword evidence="1" id="KW-0472">Membrane</keyword>
<evidence type="ECO:0000313" key="2">
    <source>
        <dbReference type="EMBL" id="SDC17438.1"/>
    </source>
</evidence>
<feature type="transmembrane region" description="Helical" evidence="1">
    <location>
        <begin position="34"/>
        <end position="55"/>
    </location>
</feature>
<dbReference type="AlphaFoldDB" id="A0A1G6JFG5"/>
<reference evidence="3" key="1">
    <citation type="submission" date="2016-10" db="EMBL/GenBank/DDBJ databases">
        <authorList>
            <person name="Varghese N."/>
            <person name="Submissions S."/>
        </authorList>
    </citation>
    <scope>NUCLEOTIDE SEQUENCE [LARGE SCALE GENOMIC DNA]</scope>
    <source>
        <strain evidence="3">DSM 21620</strain>
    </source>
</reference>
<protein>
    <recommendedName>
        <fullName evidence="4">DUF2512 family protein</fullName>
    </recommendedName>
</protein>
<dbReference type="EMBL" id="FMZB01000001">
    <property type="protein sequence ID" value="SDC17438.1"/>
    <property type="molecule type" value="Genomic_DNA"/>
</dbReference>
<feature type="transmembrane region" description="Helical" evidence="1">
    <location>
        <begin position="87"/>
        <end position="110"/>
    </location>
</feature>
<dbReference type="Pfam" id="PF10710">
    <property type="entry name" value="DUF2512"/>
    <property type="match status" value="1"/>
</dbReference>
<organism evidence="2 3">
    <name type="scientific">Terribacillus halophilus</name>
    <dbReference type="NCBI Taxonomy" id="361279"/>
    <lineage>
        <taxon>Bacteria</taxon>
        <taxon>Bacillati</taxon>
        <taxon>Bacillota</taxon>
        <taxon>Bacilli</taxon>
        <taxon>Bacillales</taxon>
        <taxon>Bacillaceae</taxon>
        <taxon>Terribacillus</taxon>
    </lineage>
</organism>
<feature type="transmembrane region" description="Helical" evidence="1">
    <location>
        <begin position="7"/>
        <end position="28"/>
    </location>
</feature>
<sequence>MMKHVKALVLKGIFAFAILYLFAGLIYQLSFTKVVQLTVVLTVIGYLIDMAMLPGKTNKKTGWLDCIFFTIVSWMLIFLAADEGLHPLIGAIPASLTLAWLDGTFFHAYVRKYVIRNGKDQYYNVIFLDQFRAKIAGNLPVRGPHKDS</sequence>
<dbReference type="Proteomes" id="UP000198666">
    <property type="component" value="Unassembled WGS sequence"/>
</dbReference>
<evidence type="ECO:0000256" key="1">
    <source>
        <dbReference type="SAM" id="Phobius"/>
    </source>
</evidence>
<name>A0A1G6JFG5_9BACI</name>
<feature type="transmembrane region" description="Helical" evidence="1">
    <location>
        <begin position="62"/>
        <end position="81"/>
    </location>
</feature>
<keyword evidence="1" id="KW-1133">Transmembrane helix</keyword>
<gene>
    <name evidence="2" type="ORF">SAMN05421663_101575</name>
</gene>
<keyword evidence="1" id="KW-0812">Transmembrane</keyword>
<proteinExistence type="predicted"/>
<evidence type="ECO:0000313" key="3">
    <source>
        <dbReference type="Proteomes" id="UP000198666"/>
    </source>
</evidence>
<dbReference type="OrthoDB" id="2111682at2"/>
<evidence type="ECO:0008006" key="4">
    <source>
        <dbReference type="Google" id="ProtNLM"/>
    </source>
</evidence>
<accession>A0A1G6JFG5</accession>
<dbReference type="InterPro" id="IPR019649">
    <property type="entry name" value="DUF2512"/>
</dbReference>